<dbReference type="InterPro" id="IPR051218">
    <property type="entry name" value="Sec_MonoDiacylglyc_Lipase"/>
</dbReference>
<organism evidence="2 3">
    <name type="scientific">Sporocytophaga myxococcoides</name>
    <dbReference type="NCBI Taxonomy" id="153721"/>
    <lineage>
        <taxon>Bacteria</taxon>
        <taxon>Pseudomonadati</taxon>
        <taxon>Bacteroidota</taxon>
        <taxon>Cytophagia</taxon>
        <taxon>Cytophagales</taxon>
        <taxon>Cytophagaceae</taxon>
        <taxon>Sporocytophaga</taxon>
    </lineage>
</organism>
<accession>A0A098LGV2</accession>
<name>A0A098LGV2_9BACT</name>
<dbReference type="STRING" id="153721.MYP_3445"/>
<dbReference type="EMBL" id="BBLT01000007">
    <property type="protein sequence ID" value="GAL86215.1"/>
    <property type="molecule type" value="Genomic_DNA"/>
</dbReference>
<dbReference type="AlphaFoldDB" id="A0A098LGV2"/>
<comment type="caution">
    <text evidence="2">The sequence shown here is derived from an EMBL/GenBank/DDBJ whole genome shotgun (WGS) entry which is preliminary data.</text>
</comment>
<dbReference type="eggNOG" id="COG3675">
    <property type="taxonomic scope" value="Bacteria"/>
</dbReference>
<feature type="domain" description="Fungal lipase-type" evidence="1">
    <location>
        <begin position="51"/>
        <end position="204"/>
    </location>
</feature>
<dbReference type="GO" id="GO:0006629">
    <property type="term" value="P:lipid metabolic process"/>
    <property type="evidence" value="ECO:0007669"/>
    <property type="project" value="InterPro"/>
</dbReference>
<dbReference type="Proteomes" id="UP000030185">
    <property type="component" value="Unassembled WGS sequence"/>
</dbReference>
<evidence type="ECO:0000313" key="2">
    <source>
        <dbReference type="EMBL" id="GAL86215.1"/>
    </source>
</evidence>
<dbReference type="Pfam" id="PF01764">
    <property type="entry name" value="Lipase_3"/>
    <property type="match status" value="1"/>
</dbReference>
<dbReference type="PANTHER" id="PTHR45856">
    <property type="entry name" value="ALPHA/BETA-HYDROLASES SUPERFAMILY PROTEIN"/>
    <property type="match status" value="1"/>
</dbReference>
<reference evidence="2 3" key="1">
    <citation type="submission" date="2014-09" db="EMBL/GenBank/DDBJ databases">
        <title>Sporocytophaga myxococcoides PG-01 genome sequencing.</title>
        <authorList>
            <person name="Liu L."/>
            <person name="Gao P.J."/>
            <person name="Chen G.J."/>
            <person name="Wang L.S."/>
        </authorList>
    </citation>
    <scope>NUCLEOTIDE SEQUENCE [LARGE SCALE GENOMIC DNA]</scope>
    <source>
        <strain evidence="2 3">PG-01</strain>
    </source>
</reference>
<dbReference type="InterPro" id="IPR029058">
    <property type="entry name" value="AB_hydrolase_fold"/>
</dbReference>
<evidence type="ECO:0000259" key="1">
    <source>
        <dbReference type="Pfam" id="PF01764"/>
    </source>
</evidence>
<evidence type="ECO:0000313" key="3">
    <source>
        <dbReference type="Proteomes" id="UP000030185"/>
    </source>
</evidence>
<protein>
    <submittedName>
        <fullName evidence="2">Lipase class 3</fullName>
    </submittedName>
</protein>
<dbReference type="PANTHER" id="PTHR45856:SF11">
    <property type="entry name" value="FUNGAL LIPASE-LIKE DOMAIN-CONTAINING PROTEIN"/>
    <property type="match status" value="1"/>
</dbReference>
<dbReference type="Gene3D" id="3.40.50.1820">
    <property type="entry name" value="alpha/beta hydrolase"/>
    <property type="match status" value="1"/>
</dbReference>
<sequence length="361" mass="41098">MIALCNSFSFTELFGTDTTIIPEGYIKTYTSDVLGMDNLFQIYRKKDVAVINLRGSTAKKISWMENIYSAMIPAKGTIKIQEDKFKYTFAKDNHAAVHAGYALAMAFLEKDLLVNIKNLNEEGIFNFLITGHSQGGALANMLLAYINNLPENKLSSKNSFKCYAFAAPMIGNKAFTDEYNERFCKTNISFNFVNPADLVPLLPMSYKESSSFSQGVMSLLFDDASLAEKFKDGAFLLFDKNLANTVRRLSTSVAKQISNEVGTVTMPPFVEDINYYKLGNRIEIFKAVYPKILKDSTILQNDSLMAIYPRASNGHFVNKELYKKEPMVYQHKTYNYYTSFLLKFLPEEYELLDRKYLKENL</sequence>
<gene>
    <name evidence="2" type="ORF">MYP_3445</name>
</gene>
<keyword evidence="3" id="KW-1185">Reference proteome</keyword>
<proteinExistence type="predicted"/>
<dbReference type="SUPFAM" id="SSF53474">
    <property type="entry name" value="alpha/beta-Hydrolases"/>
    <property type="match status" value="1"/>
</dbReference>
<dbReference type="InterPro" id="IPR002921">
    <property type="entry name" value="Fungal_lipase-type"/>
</dbReference>